<evidence type="ECO:0000313" key="10">
    <source>
        <dbReference type="EMBL" id="PTQ08140.1"/>
    </source>
</evidence>
<dbReference type="SUPFAM" id="SSF64518">
    <property type="entry name" value="Phase 1 flagellin"/>
    <property type="match status" value="1"/>
</dbReference>
<dbReference type="PROSITE" id="PS00588">
    <property type="entry name" value="FLAGELLA_BB_ROD"/>
    <property type="match status" value="1"/>
</dbReference>
<dbReference type="InterPro" id="IPR053927">
    <property type="entry name" value="FlgK_helical"/>
</dbReference>
<dbReference type="PANTHER" id="PTHR30033:SF2">
    <property type="entry name" value="FLAGELLAR HOOK PROTEIN"/>
    <property type="match status" value="1"/>
</dbReference>
<keyword evidence="5" id="KW-0964">Secreted</keyword>
<keyword evidence="11" id="KW-1185">Reference proteome</keyword>
<feature type="domain" description="Flagellar basal-body/hook protein C-terminal" evidence="8">
    <location>
        <begin position="408"/>
        <end position="448"/>
    </location>
</feature>
<comment type="subcellular location">
    <subcellularLocation>
        <location evidence="1">Bacterial flagellum basal body</location>
    </subcellularLocation>
    <subcellularLocation>
        <location evidence="2">Secreted</location>
    </subcellularLocation>
</comment>
<accession>A0A2T5FUD6</accession>
<evidence type="ECO:0000259" key="8">
    <source>
        <dbReference type="Pfam" id="PF06429"/>
    </source>
</evidence>
<dbReference type="GO" id="GO:0005198">
    <property type="term" value="F:structural molecule activity"/>
    <property type="evidence" value="ECO:0007669"/>
    <property type="project" value="InterPro"/>
</dbReference>
<dbReference type="OrthoDB" id="7181295at2"/>
<evidence type="ECO:0000313" key="11">
    <source>
        <dbReference type="Proteomes" id="UP000244162"/>
    </source>
</evidence>
<feature type="domain" description="Flagellar basal body rod protein N-terminal" evidence="7">
    <location>
        <begin position="7"/>
        <end position="34"/>
    </location>
</feature>
<dbReference type="EMBL" id="NWBU01000016">
    <property type="protein sequence ID" value="PTQ08140.1"/>
    <property type="molecule type" value="Genomic_DNA"/>
</dbReference>
<dbReference type="GO" id="GO:0009424">
    <property type="term" value="C:bacterial-type flagellum hook"/>
    <property type="evidence" value="ECO:0007669"/>
    <property type="project" value="InterPro"/>
</dbReference>
<dbReference type="GO" id="GO:0009425">
    <property type="term" value="C:bacterial-type flagellum basal body"/>
    <property type="evidence" value="ECO:0007669"/>
    <property type="project" value="UniProtKB-SubCell"/>
</dbReference>
<evidence type="ECO:0000256" key="4">
    <source>
        <dbReference type="ARBA" id="ARBA00016244"/>
    </source>
</evidence>
<proteinExistence type="inferred from homology"/>
<dbReference type="GO" id="GO:0044780">
    <property type="term" value="P:bacterial-type flagellum assembly"/>
    <property type="evidence" value="ECO:0007669"/>
    <property type="project" value="InterPro"/>
</dbReference>
<dbReference type="Proteomes" id="UP000244162">
    <property type="component" value="Unassembled WGS sequence"/>
</dbReference>
<dbReference type="InterPro" id="IPR001444">
    <property type="entry name" value="Flag_bb_rod_N"/>
</dbReference>
<evidence type="ECO:0000256" key="5">
    <source>
        <dbReference type="ARBA" id="ARBA00022525"/>
    </source>
</evidence>
<dbReference type="Pfam" id="PF06429">
    <property type="entry name" value="Flg_bbr_C"/>
    <property type="match status" value="1"/>
</dbReference>
<evidence type="ECO:0000256" key="6">
    <source>
        <dbReference type="ARBA" id="ARBA00023143"/>
    </source>
</evidence>
<comment type="caution">
    <text evidence="10">The sequence shown here is derived from an EMBL/GenBank/DDBJ whole genome shotgun (WGS) entry which is preliminary data.</text>
</comment>
<dbReference type="Pfam" id="PF00460">
    <property type="entry name" value="Flg_bb_rod"/>
    <property type="match status" value="1"/>
</dbReference>
<dbReference type="InterPro" id="IPR002371">
    <property type="entry name" value="FlgK"/>
</dbReference>
<dbReference type="GO" id="GO:0005576">
    <property type="term" value="C:extracellular region"/>
    <property type="evidence" value="ECO:0007669"/>
    <property type="project" value="UniProtKB-SubCell"/>
</dbReference>
<comment type="similarity">
    <text evidence="3">Belongs to the flagella basal body rod proteins family.</text>
</comment>
<keyword evidence="10" id="KW-0969">Cilium</keyword>
<protein>
    <recommendedName>
        <fullName evidence="4">Flagellar hook-associated protein 1</fullName>
    </recommendedName>
</protein>
<reference evidence="10 11" key="1">
    <citation type="submission" date="2017-09" db="EMBL/GenBank/DDBJ databases">
        <title>Sphingomonas panjinensis sp.nov., isolated from oil-contaminated soil.</title>
        <authorList>
            <person name="Wang L."/>
            <person name="Chen L."/>
        </authorList>
    </citation>
    <scope>NUCLEOTIDE SEQUENCE [LARGE SCALE GENOMIC DNA]</scope>
    <source>
        <strain evidence="10 11">FW-11</strain>
    </source>
</reference>
<dbReference type="Pfam" id="PF22638">
    <property type="entry name" value="FlgK_D1"/>
    <property type="match status" value="1"/>
</dbReference>
<dbReference type="AlphaFoldDB" id="A0A2T5FUD6"/>
<gene>
    <name evidence="10" type="primary">flgK</name>
    <name evidence="10" type="ORF">CLG96_15620</name>
</gene>
<evidence type="ECO:0000259" key="7">
    <source>
        <dbReference type="Pfam" id="PF00460"/>
    </source>
</evidence>
<dbReference type="PANTHER" id="PTHR30033">
    <property type="entry name" value="FLAGELLAR HOOK-ASSOCIATED PROTEIN 1"/>
    <property type="match status" value="1"/>
</dbReference>
<dbReference type="NCBIfam" id="TIGR02492">
    <property type="entry name" value="flgK_ends"/>
    <property type="match status" value="1"/>
</dbReference>
<keyword evidence="10" id="KW-0966">Cell projection</keyword>
<sequence length="449" mass="45790">MTDLLGIGRSGVTAYRKALSTVGENVANAETPGYARRLATLREQTAVSTTPLYRPSTSFGGVDMVGVERVWNDFKAADARTSAADAGRADARVRWLTITESALDDGASGVGAQIGAVFNAADALASDPNGQMPRRAMLLAIDGAAGAIRTTAERLSTASDGIAAEAQTTIDAINGDLASLAKVNLALLRTADGSSPRAQLSDERDRLLDKLSNRMGLEVTLGTSGTARVTLAGSGAVLLDGARPAELSLVRSSDGLLSVAMADGQGGTTPVFPMDGSLAGLIDVAATVADRRATLDSIAGQFASALNGWQAQGVDKNGNPGGNLLTIGAEGAISLMPATADPDAIAAGLDDGPANGNLLTLSSLRGEGGVEARWAAMVTGQAQSLASAKSESTAASARSDSAFAARDEASGIDLDREAADLLRFQQAYNGSAKVIQVARETLQSILQLF</sequence>
<evidence type="ECO:0000256" key="3">
    <source>
        <dbReference type="ARBA" id="ARBA00009677"/>
    </source>
</evidence>
<name>A0A2T5FUD6_9SPHN</name>
<dbReference type="InterPro" id="IPR019776">
    <property type="entry name" value="Flagellar_basal_body_rod_CS"/>
</dbReference>
<dbReference type="InterPro" id="IPR010930">
    <property type="entry name" value="Flg_bb/hook_C_dom"/>
</dbReference>
<evidence type="ECO:0000256" key="1">
    <source>
        <dbReference type="ARBA" id="ARBA00004117"/>
    </source>
</evidence>
<keyword evidence="10" id="KW-0282">Flagellum</keyword>
<feature type="domain" description="Flagellar hook-associated protein FlgK helical" evidence="9">
    <location>
        <begin position="99"/>
        <end position="324"/>
    </location>
</feature>
<organism evidence="10 11">
    <name type="scientific">Sphingomonas oleivorans</name>
    <dbReference type="NCBI Taxonomy" id="1735121"/>
    <lineage>
        <taxon>Bacteria</taxon>
        <taxon>Pseudomonadati</taxon>
        <taxon>Pseudomonadota</taxon>
        <taxon>Alphaproteobacteria</taxon>
        <taxon>Sphingomonadales</taxon>
        <taxon>Sphingomonadaceae</taxon>
        <taxon>Sphingomonas</taxon>
    </lineage>
</organism>
<dbReference type="RefSeq" id="WP_107969291.1">
    <property type="nucleotide sequence ID" value="NZ_NWBU01000016.1"/>
</dbReference>
<evidence type="ECO:0000256" key="2">
    <source>
        <dbReference type="ARBA" id="ARBA00004613"/>
    </source>
</evidence>
<keyword evidence="6" id="KW-0975">Bacterial flagellum</keyword>
<evidence type="ECO:0000259" key="9">
    <source>
        <dbReference type="Pfam" id="PF22638"/>
    </source>
</evidence>